<evidence type="ECO:0000313" key="2">
    <source>
        <dbReference type="Proteomes" id="UP000053165"/>
    </source>
</evidence>
<dbReference type="PATRIC" id="fig|1269275.4.peg.839"/>
<evidence type="ECO:0000313" key="1">
    <source>
        <dbReference type="EMBL" id="EOA62276.1"/>
    </source>
</evidence>
<proteinExistence type="predicted"/>
<gene>
    <name evidence="1" type="ORF">CRT38_03382</name>
</gene>
<dbReference type="EMBL" id="APHI01000002">
    <property type="protein sequence ID" value="EOA62276.1"/>
    <property type="molecule type" value="Genomic_DNA"/>
</dbReference>
<reference evidence="1 2" key="1">
    <citation type="submission" date="2013-03" db="EMBL/GenBank/DDBJ databases">
        <title>Genome sequence of Anaplasma phagocytophilum strain CRT38.</title>
        <authorList>
            <person name="Felsheim R.F."/>
            <person name="Kurtti T.J."/>
            <person name="Munderloh U.G."/>
        </authorList>
    </citation>
    <scope>NUCLEOTIDE SEQUENCE [LARGE SCALE GENOMIC DNA]</scope>
    <source>
        <strain evidence="1 2">CRT38</strain>
    </source>
</reference>
<comment type="caution">
    <text evidence="1">The sequence shown here is derived from an EMBL/GenBank/DDBJ whole genome shotgun (WGS) entry which is preliminary data.</text>
</comment>
<protein>
    <submittedName>
        <fullName evidence="1">Uncharacterized protein</fullName>
    </submittedName>
</protein>
<dbReference type="Proteomes" id="UP000053165">
    <property type="component" value="Unassembled WGS sequence"/>
</dbReference>
<accession>S6GB33</accession>
<sequence length="57" mass="6459">MDDTFQMHEKTICEYLAADRKIPPDAKRILRDLSITDKISDIYITSIKQENASSASA</sequence>
<organism evidence="1 2">
    <name type="scientific">Anaplasma phagocytophilum str. CRT38</name>
    <dbReference type="NCBI Taxonomy" id="1269275"/>
    <lineage>
        <taxon>Bacteria</taxon>
        <taxon>Pseudomonadati</taxon>
        <taxon>Pseudomonadota</taxon>
        <taxon>Alphaproteobacteria</taxon>
        <taxon>Rickettsiales</taxon>
        <taxon>Anaplasmataceae</taxon>
        <taxon>Anaplasma</taxon>
        <taxon>phagocytophilum group</taxon>
    </lineage>
</organism>
<name>S6GB33_ANAPH</name>
<dbReference type="AlphaFoldDB" id="S6GB33"/>